<sequence>MPGFLAVKEKSANNAHGAYNGSYAIMRAEIKGASNEQHCKHC</sequence>
<reference evidence="1 2" key="1">
    <citation type="submission" date="2019-09" db="EMBL/GenBank/DDBJ databases">
        <authorList>
            <person name="Chandra G."/>
            <person name="Truman W A."/>
        </authorList>
    </citation>
    <scope>NUCLEOTIDE SEQUENCE [LARGE SCALE GENOMIC DNA]</scope>
    <source>
        <strain evidence="1">PS704</strain>
    </source>
</reference>
<evidence type="ECO:0000313" key="1">
    <source>
        <dbReference type="EMBL" id="VVN66619.1"/>
    </source>
</evidence>
<organism evidence="1 2">
    <name type="scientific">Pseudomonas fluorescens</name>
    <dbReference type="NCBI Taxonomy" id="294"/>
    <lineage>
        <taxon>Bacteria</taxon>
        <taxon>Pseudomonadati</taxon>
        <taxon>Pseudomonadota</taxon>
        <taxon>Gammaproteobacteria</taxon>
        <taxon>Pseudomonadales</taxon>
        <taxon>Pseudomonadaceae</taxon>
        <taxon>Pseudomonas</taxon>
    </lineage>
</organism>
<name>A0A5E6ZLX8_PSEFL</name>
<accession>A0A5E6ZLX8</accession>
<dbReference type="AlphaFoldDB" id="A0A5E6ZLX8"/>
<protein>
    <submittedName>
        <fullName evidence="1">Uncharacterized protein</fullName>
    </submittedName>
</protein>
<gene>
    <name evidence="1" type="ORF">PS704_00135</name>
</gene>
<dbReference type="EMBL" id="CABVHP010000001">
    <property type="protein sequence ID" value="VVN66619.1"/>
    <property type="molecule type" value="Genomic_DNA"/>
</dbReference>
<proteinExistence type="predicted"/>
<evidence type="ECO:0000313" key="2">
    <source>
        <dbReference type="Proteomes" id="UP000326557"/>
    </source>
</evidence>
<dbReference type="Proteomes" id="UP000326557">
    <property type="component" value="Unassembled WGS sequence"/>
</dbReference>